<evidence type="ECO:0000313" key="2">
    <source>
        <dbReference type="Proteomes" id="UP000604046"/>
    </source>
</evidence>
<gene>
    <name evidence="1" type="ORF">SNAT2548_LOCUS28836</name>
</gene>
<keyword evidence="2" id="KW-1185">Reference proteome</keyword>
<dbReference type="EMBL" id="CAJNDS010002535">
    <property type="protein sequence ID" value="CAE7515238.1"/>
    <property type="molecule type" value="Genomic_DNA"/>
</dbReference>
<organism evidence="1 2">
    <name type="scientific">Symbiodinium natans</name>
    <dbReference type="NCBI Taxonomy" id="878477"/>
    <lineage>
        <taxon>Eukaryota</taxon>
        <taxon>Sar</taxon>
        <taxon>Alveolata</taxon>
        <taxon>Dinophyceae</taxon>
        <taxon>Suessiales</taxon>
        <taxon>Symbiodiniaceae</taxon>
        <taxon>Symbiodinium</taxon>
    </lineage>
</organism>
<dbReference type="AlphaFoldDB" id="A0A812T8E3"/>
<comment type="caution">
    <text evidence="1">The sequence shown here is derived from an EMBL/GenBank/DDBJ whole genome shotgun (WGS) entry which is preliminary data.</text>
</comment>
<proteinExistence type="predicted"/>
<name>A0A812T8E3_9DINO</name>
<accession>A0A812T8E3</accession>
<protein>
    <submittedName>
        <fullName evidence="1">Uncharacterized protein</fullName>
    </submittedName>
</protein>
<evidence type="ECO:0000313" key="1">
    <source>
        <dbReference type="EMBL" id="CAE7515238.1"/>
    </source>
</evidence>
<dbReference type="Proteomes" id="UP000604046">
    <property type="component" value="Unassembled WGS sequence"/>
</dbReference>
<sequence length="115" mass="12398">MALSISVLLRICSRNGRFLRMRASVSLGAAGSICPGAKNMSRVVTPVREAASWISPPKASCISEVQAKKPSNPVTVSLEHMSCPLPERSQGHRVDPLEVKTLECPLSPLMPPELH</sequence>
<reference evidence="1" key="1">
    <citation type="submission" date="2021-02" db="EMBL/GenBank/DDBJ databases">
        <authorList>
            <person name="Dougan E. K."/>
            <person name="Rhodes N."/>
            <person name="Thang M."/>
            <person name="Chan C."/>
        </authorList>
    </citation>
    <scope>NUCLEOTIDE SEQUENCE</scope>
</reference>